<accession>A0AAN5C778</accession>
<sequence length="124" mass="13187">IIIERGTTVLGLELLEALLDAHFGAACGIIVHGGHLGSDEDVLSLEALLCHRCPQCDAQLVLVLVDSGGVEEAIASCQCSTHRVRQLLLVDDPRDAQSDLGDVVAVVEREGAARDGVEADRHRE</sequence>
<protein>
    <submittedName>
        <fullName evidence="1">Uncharacterized protein</fullName>
    </submittedName>
</protein>
<organism evidence="1 2">
    <name type="scientific">Pristionchus mayeri</name>
    <dbReference type="NCBI Taxonomy" id="1317129"/>
    <lineage>
        <taxon>Eukaryota</taxon>
        <taxon>Metazoa</taxon>
        <taxon>Ecdysozoa</taxon>
        <taxon>Nematoda</taxon>
        <taxon>Chromadorea</taxon>
        <taxon>Rhabditida</taxon>
        <taxon>Rhabditina</taxon>
        <taxon>Diplogasteromorpha</taxon>
        <taxon>Diplogasteroidea</taxon>
        <taxon>Neodiplogasteridae</taxon>
        <taxon>Pristionchus</taxon>
    </lineage>
</organism>
<feature type="non-terminal residue" evidence="1">
    <location>
        <position position="1"/>
    </location>
</feature>
<dbReference type="AlphaFoldDB" id="A0AAN5C778"/>
<comment type="caution">
    <text evidence="1">The sequence shown here is derived from an EMBL/GenBank/DDBJ whole genome shotgun (WGS) entry which is preliminary data.</text>
</comment>
<name>A0AAN5C778_9BILA</name>
<reference evidence="2" key="1">
    <citation type="submission" date="2022-10" db="EMBL/GenBank/DDBJ databases">
        <title>Genome assembly of Pristionchus species.</title>
        <authorList>
            <person name="Yoshida K."/>
            <person name="Sommer R.J."/>
        </authorList>
    </citation>
    <scope>NUCLEOTIDE SEQUENCE [LARGE SCALE GENOMIC DNA]</scope>
    <source>
        <strain evidence="2">RS5460</strain>
    </source>
</reference>
<proteinExistence type="predicted"/>
<dbReference type="EMBL" id="BTRK01000001">
    <property type="protein sequence ID" value="GMR33245.1"/>
    <property type="molecule type" value="Genomic_DNA"/>
</dbReference>
<evidence type="ECO:0000313" key="1">
    <source>
        <dbReference type="EMBL" id="GMR33245.1"/>
    </source>
</evidence>
<gene>
    <name evidence="1" type="ORF">PMAYCL1PPCAC_03440</name>
</gene>
<evidence type="ECO:0000313" key="2">
    <source>
        <dbReference type="Proteomes" id="UP001328107"/>
    </source>
</evidence>
<dbReference type="Proteomes" id="UP001328107">
    <property type="component" value="Unassembled WGS sequence"/>
</dbReference>
<keyword evidence="2" id="KW-1185">Reference proteome</keyword>